<dbReference type="PROSITE" id="PS51186">
    <property type="entry name" value="GNAT"/>
    <property type="match status" value="1"/>
</dbReference>
<comment type="caution">
    <text evidence="2">The sequence shown here is derived from an EMBL/GenBank/DDBJ whole genome shotgun (WGS) entry which is preliminary data.</text>
</comment>
<evidence type="ECO:0000259" key="1">
    <source>
        <dbReference type="PROSITE" id="PS51186"/>
    </source>
</evidence>
<dbReference type="Pfam" id="PF00583">
    <property type="entry name" value="Acetyltransf_1"/>
    <property type="match status" value="1"/>
</dbReference>
<feature type="domain" description="N-acetyltransferase" evidence="1">
    <location>
        <begin position="1"/>
        <end position="165"/>
    </location>
</feature>
<gene>
    <name evidence="2" type="ORF">GCM10008018_24070</name>
</gene>
<protein>
    <submittedName>
        <fullName evidence="2">Acetyltransferase</fullName>
    </submittedName>
</protein>
<dbReference type="InterPro" id="IPR000182">
    <property type="entry name" value="GNAT_dom"/>
</dbReference>
<keyword evidence="3" id="KW-1185">Reference proteome</keyword>
<reference evidence="3" key="1">
    <citation type="journal article" date="2019" name="Int. J. Syst. Evol. Microbiol.">
        <title>The Global Catalogue of Microorganisms (GCM) 10K type strain sequencing project: providing services to taxonomists for standard genome sequencing and annotation.</title>
        <authorList>
            <consortium name="The Broad Institute Genomics Platform"/>
            <consortium name="The Broad Institute Genome Sequencing Center for Infectious Disease"/>
            <person name="Wu L."/>
            <person name="Ma J."/>
        </authorList>
    </citation>
    <scope>NUCLEOTIDE SEQUENCE [LARGE SCALE GENOMIC DNA]</scope>
    <source>
        <strain evidence="3">CGMCC 1.15043</strain>
    </source>
</reference>
<accession>A0ABQ1ELW1</accession>
<evidence type="ECO:0000313" key="2">
    <source>
        <dbReference type="EMBL" id="GFZ77661.1"/>
    </source>
</evidence>
<name>A0ABQ1ELW1_9BACL</name>
<dbReference type="RefSeq" id="WP_189011691.1">
    <property type="nucleotide sequence ID" value="NZ_BMHE01000009.1"/>
</dbReference>
<dbReference type="InterPro" id="IPR016181">
    <property type="entry name" value="Acyl_CoA_acyltransferase"/>
</dbReference>
<organism evidence="2 3">
    <name type="scientific">Paenibacillus marchantiophytorum</name>
    <dbReference type="NCBI Taxonomy" id="1619310"/>
    <lineage>
        <taxon>Bacteria</taxon>
        <taxon>Bacillati</taxon>
        <taxon>Bacillota</taxon>
        <taxon>Bacilli</taxon>
        <taxon>Bacillales</taxon>
        <taxon>Paenibacillaceae</taxon>
        <taxon>Paenibacillus</taxon>
    </lineage>
</organism>
<dbReference type="EMBL" id="BMHE01000009">
    <property type="protein sequence ID" value="GFZ77661.1"/>
    <property type="molecule type" value="Genomic_DNA"/>
</dbReference>
<dbReference type="SUPFAM" id="SSF55729">
    <property type="entry name" value="Acyl-CoA N-acyltransferases (Nat)"/>
    <property type="match status" value="1"/>
</dbReference>
<dbReference type="Proteomes" id="UP000615455">
    <property type="component" value="Unassembled WGS sequence"/>
</dbReference>
<sequence length="176" mass="19763">MIIRKAVLEDVSGLVHAHINSLKTSHKGILSQDFLDNLNHKWSTPRFTEALSNPKSKVSIYVAESHSKQIAGFIWGGKQRKDDDVYKGEIYAIYLLNEYQRLGLGSKLVKSLVNDLMDFGINSMLVSVFAENASSRQFYESVGGQKILEGTVEVNGQTYKDITYGWTDIKLVFGLK</sequence>
<dbReference type="Gene3D" id="3.40.630.30">
    <property type="match status" value="1"/>
</dbReference>
<proteinExistence type="predicted"/>
<evidence type="ECO:0000313" key="3">
    <source>
        <dbReference type="Proteomes" id="UP000615455"/>
    </source>
</evidence>
<dbReference type="CDD" id="cd04301">
    <property type="entry name" value="NAT_SF"/>
    <property type="match status" value="1"/>
</dbReference>